<gene>
    <name evidence="2" type="ORF">CLAFUR5_06759</name>
</gene>
<dbReference type="GeneID" id="71986637"/>
<dbReference type="OrthoDB" id="3548295at2759"/>
<dbReference type="RefSeq" id="XP_047763834.1">
    <property type="nucleotide sequence ID" value="XM_047905907.1"/>
</dbReference>
<feature type="signal peptide" evidence="1">
    <location>
        <begin position="1"/>
        <end position="17"/>
    </location>
</feature>
<dbReference type="AlphaFoldDB" id="A0A9Q8PBL8"/>
<dbReference type="KEGG" id="ffu:CLAFUR5_06759"/>
<proteinExistence type="predicted"/>
<dbReference type="EMBL" id="CP090168">
    <property type="protein sequence ID" value="UJO19468.1"/>
    <property type="molecule type" value="Genomic_DNA"/>
</dbReference>
<protein>
    <submittedName>
        <fullName evidence="2">Uncharacterized protein</fullName>
    </submittedName>
</protein>
<feature type="chain" id="PRO_5040472781" evidence="1">
    <location>
        <begin position="18"/>
        <end position="184"/>
    </location>
</feature>
<evidence type="ECO:0000256" key="1">
    <source>
        <dbReference type="SAM" id="SignalP"/>
    </source>
</evidence>
<reference evidence="2" key="2">
    <citation type="journal article" date="2022" name="Microb. Genom.">
        <title>A chromosome-scale genome assembly of the tomato pathogen Cladosporium fulvum reveals a compartmentalized genome architecture and the presence of a dispensable chromosome.</title>
        <authorList>
            <person name="Zaccaron A.Z."/>
            <person name="Chen L.H."/>
            <person name="Samaras A."/>
            <person name="Stergiopoulos I."/>
        </authorList>
    </citation>
    <scope>NUCLEOTIDE SEQUENCE</scope>
    <source>
        <strain evidence="2">Race5_Kim</strain>
    </source>
</reference>
<keyword evidence="1" id="KW-0732">Signal</keyword>
<name>A0A9Q8PBL8_PASFU</name>
<evidence type="ECO:0000313" key="3">
    <source>
        <dbReference type="Proteomes" id="UP000756132"/>
    </source>
</evidence>
<keyword evidence="3" id="KW-1185">Reference proteome</keyword>
<evidence type="ECO:0000313" key="2">
    <source>
        <dbReference type="EMBL" id="UJO19468.1"/>
    </source>
</evidence>
<reference evidence="2" key="1">
    <citation type="submission" date="2021-12" db="EMBL/GenBank/DDBJ databases">
        <authorList>
            <person name="Zaccaron A."/>
            <person name="Stergiopoulos I."/>
        </authorList>
    </citation>
    <scope>NUCLEOTIDE SEQUENCE</scope>
    <source>
        <strain evidence="2">Race5_Kim</strain>
    </source>
</reference>
<sequence>MHFPSLLAVASAATAYAQCTAEQRLFFSNQVPVAYSQKGPIATYTTFSKIPFGVGSLAGPCATVIYANGAPGIPVGLTGQDVVTFGTTTRQAFFEVTGQYTDFPQNGTTLINTNVTLGVMSAISSGVTFAGQVYLDFNEACRITAVRAFAQVPAFINGQPTDLGKILGIPKLPLPSIPFIPGQV</sequence>
<accession>A0A9Q8PBL8</accession>
<dbReference type="Proteomes" id="UP000756132">
    <property type="component" value="Chromosome 6"/>
</dbReference>
<organism evidence="2 3">
    <name type="scientific">Passalora fulva</name>
    <name type="common">Tomato leaf mold</name>
    <name type="synonym">Cladosporium fulvum</name>
    <dbReference type="NCBI Taxonomy" id="5499"/>
    <lineage>
        <taxon>Eukaryota</taxon>
        <taxon>Fungi</taxon>
        <taxon>Dikarya</taxon>
        <taxon>Ascomycota</taxon>
        <taxon>Pezizomycotina</taxon>
        <taxon>Dothideomycetes</taxon>
        <taxon>Dothideomycetidae</taxon>
        <taxon>Mycosphaerellales</taxon>
        <taxon>Mycosphaerellaceae</taxon>
        <taxon>Fulvia</taxon>
    </lineage>
</organism>